<organism evidence="1 2">
    <name type="scientific">Dioscorea alata</name>
    <name type="common">Purple yam</name>
    <dbReference type="NCBI Taxonomy" id="55571"/>
    <lineage>
        <taxon>Eukaryota</taxon>
        <taxon>Viridiplantae</taxon>
        <taxon>Streptophyta</taxon>
        <taxon>Embryophyta</taxon>
        <taxon>Tracheophyta</taxon>
        <taxon>Spermatophyta</taxon>
        <taxon>Magnoliopsida</taxon>
        <taxon>Liliopsida</taxon>
        <taxon>Dioscoreales</taxon>
        <taxon>Dioscoreaceae</taxon>
        <taxon>Dioscorea</taxon>
    </lineage>
</organism>
<reference evidence="2" key="1">
    <citation type="journal article" date="2022" name="Nat. Commun.">
        <title>Chromosome evolution and the genetic basis of agronomically important traits in greater yam.</title>
        <authorList>
            <person name="Bredeson J.V."/>
            <person name="Lyons J.B."/>
            <person name="Oniyinde I.O."/>
            <person name="Okereke N.R."/>
            <person name="Kolade O."/>
            <person name="Nnabue I."/>
            <person name="Nwadili C.O."/>
            <person name="Hribova E."/>
            <person name="Parker M."/>
            <person name="Nwogha J."/>
            <person name="Shu S."/>
            <person name="Carlson J."/>
            <person name="Kariba R."/>
            <person name="Muthemba S."/>
            <person name="Knop K."/>
            <person name="Barton G.J."/>
            <person name="Sherwood A.V."/>
            <person name="Lopez-Montes A."/>
            <person name="Asiedu R."/>
            <person name="Jamnadass R."/>
            <person name="Muchugi A."/>
            <person name="Goodstein D."/>
            <person name="Egesi C.N."/>
            <person name="Featherston J."/>
            <person name="Asfaw A."/>
            <person name="Simpson G.G."/>
            <person name="Dolezel J."/>
            <person name="Hendre P.S."/>
            <person name="Van Deynze A."/>
            <person name="Kumar P.L."/>
            <person name="Obidiegwu J.E."/>
            <person name="Bhattacharjee R."/>
            <person name="Rokhsar D.S."/>
        </authorList>
    </citation>
    <scope>NUCLEOTIDE SEQUENCE [LARGE SCALE GENOMIC DNA]</scope>
    <source>
        <strain evidence="2">cv. TDa95/00328</strain>
    </source>
</reference>
<evidence type="ECO:0000313" key="1">
    <source>
        <dbReference type="EMBL" id="KAH7658620.1"/>
    </source>
</evidence>
<evidence type="ECO:0000313" key="2">
    <source>
        <dbReference type="Proteomes" id="UP000827976"/>
    </source>
</evidence>
<sequence length="565" mass="62014">MDGRVGGHGLPTGFKVMVVDDDLQSLEVVEGRLLERGYIVTSCKSSTEALSTLQGNSVVPDLVLAEVHLSGVSGLELISRMKFDFELPVISMCFDGNPVIMSQALSQGASFHLTKPLTDAGLEAIWQHVWKKKAKVMNARANINRLPAKRKNNNSDNNVGANLEKQTGQKKNRILWDSDLHQRFLVAVTLLGDNCVPRRILDLMNVDGLTVKHVGSHLQKHRKRVQRAALVDDVSELPTAVTGHIPTTLFKRRTASPGQSFYRPQNLDIVPNVAAVTENDGSSSEPLPLIEAAHRNLVQKMLYDQLKQAHDFGIGRHKSSHCHPPSNSGVVPLQSDARIDATHQQNVFPINQVYQQNVCFPNAGNNAELNQEPSPNPSLQTNYSTFLHNQNYSDNNLFLNHTAEMQNAYGSAIGFGSYQVPPNIPKEPFTPQAQALNITEESDMLQTLLNLPEFAQNNIFAGESSQKVNCPVGESSNPDAIYQNEEVDFALNNHSNIESALGVHSLREDFVSDPPANANPVQQQTAENINQMIGASSSADKAIDDCVSGFDPSISEDLFQLLNDL</sequence>
<dbReference type="EMBL" id="CM037027">
    <property type="protein sequence ID" value="KAH7658620.1"/>
    <property type="molecule type" value="Genomic_DNA"/>
</dbReference>
<dbReference type="Proteomes" id="UP000827976">
    <property type="component" value="Chromosome 17"/>
</dbReference>
<proteinExistence type="predicted"/>
<comment type="caution">
    <text evidence="1">The sequence shown here is derived from an EMBL/GenBank/DDBJ whole genome shotgun (WGS) entry which is preliminary data.</text>
</comment>
<accession>A0ACB7UEJ8</accession>
<keyword evidence="2" id="KW-1185">Reference proteome</keyword>
<protein>
    <submittedName>
        <fullName evidence="1">CheY-like protein</fullName>
    </submittedName>
</protein>
<gene>
    <name evidence="1" type="ORF">IHE45_17G101300</name>
</gene>
<name>A0ACB7UEJ8_DIOAL</name>